<dbReference type="InterPro" id="IPR038765">
    <property type="entry name" value="Papain-like_cys_pep_sf"/>
</dbReference>
<dbReference type="GO" id="GO:0004843">
    <property type="term" value="F:cysteine-type deubiquitinase activity"/>
    <property type="evidence" value="ECO:0007669"/>
    <property type="project" value="UniProtKB-EC"/>
</dbReference>
<dbReference type="EC" id="3.4.19.12" evidence="3"/>
<dbReference type="PANTHER" id="PTHR12419">
    <property type="entry name" value="OTU DOMAIN CONTAINING PROTEIN"/>
    <property type="match status" value="1"/>
</dbReference>
<reference evidence="8 9" key="1">
    <citation type="journal article" date="2023" name="Hortic Res">
        <title>Pangenome of water caltrop reveals structural variations and asymmetric subgenome divergence after allopolyploidization.</title>
        <authorList>
            <person name="Zhang X."/>
            <person name="Chen Y."/>
            <person name="Wang L."/>
            <person name="Yuan Y."/>
            <person name="Fang M."/>
            <person name="Shi L."/>
            <person name="Lu R."/>
            <person name="Comes H.P."/>
            <person name="Ma Y."/>
            <person name="Chen Y."/>
            <person name="Huang G."/>
            <person name="Zhou Y."/>
            <person name="Zheng Z."/>
            <person name="Qiu Y."/>
        </authorList>
    </citation>
    <scope>NUCLEOTIDE SEQUENCE [LARGE SCALE GENOMIC DNA]</scope>
    <source>
        <tissue evidence="8">Roots</tissue>
    </source>
</reference>
<evidence type="ECO:0000313" key="9">
    <source>
        <dbReference type="Proteomes" id="UP001345219"/>
    </source>
</evidence>
<dbReference type="Proteomes" id="UP001345219">
    <property type="component" value="Chromosome 5"/>
</dbReference>
<dbReference type="SUPFAM" id="SSF54001">
    <property type="entry name" value="Cysteine proteinases"/>
    <property type="match status" value="1"/>
</dbReference>
<dbReference type="InterPro" id="IPR003323">
    <property type="entry name" value="OTU_dom"/>
</dbReference>
<sequence length="289" mass="33070">MYFPCGTSLISQRISVLPWDMSFWPNFVKPLPRRQSYPMRNGTQSTGECSSSTSLSSQQGVDDDHMIAVVLSEEFAKLDGAVARRLSTLAPVPHIPRINSYIPNLCDSSLDYQLLLQRMNAYGLYEVKVSGDGNCQFRALSDQMFKSPEYHKHVRKEVVKQLKNSRSLYESYVPMKYKKYCRKMSKSGEWGDHVTLQAAADKFAAKICLLTSFRETCFIEIVPQLEAPKCGRFLPLSPMVMSMSMLLLMLINFEDAKSGQFWSLFWIQLIFTCPWLKNCWVNFQGCNLA</sequence>
<feature type="compositionally biased region" description="Low complexity" evidence="6">
    <location>
        <begin position="42"/>
        <end position="60"/>
    </location>
</feature>
<evidence type="ECO:0000256" key="4">
    <source>
        <dbReference type="ARBA" id="ARBA00022786"/>
    </source>
</evidence>
<feature type="domain" description="OTU" evidence="7">
    <location>
        <begin position="124"/>
        <end position="239"/>
    </location>
</feature>
<dbReference type="PANTHER" id="PTHR12419:SF3">
    <property type="entry name" value="OVARIAN TUMOR DOMAIN-CONTAINING DEUBIQUITINATING ENZYME 12"/>
    <property type="match status" value="1"/>
</dbReference>
<comment type="similarity">
    <text evidence="2">Belongs to the peptidase C85 family.</text>
</comment>
<protein>
    <recommendedName>
        <fullName evidence="3">ubiquitinyl hydrolase 1</fullName>
        <ecNumber evidence="3">3.4.19.12</ecNumber>
    </recommendedName>
</protein>
<keyword evidence="9" id="KW-1185">Reference proteome</keyword>
<evidence type="ECO:0000256" key="5">
    <source>
        <dbReference type="ARBA" id="ARBA00022801"/>
    </source>
</evidence>
<dbReference type="GO" id="GO:0016579">
    <property type="term" value="P:protein deubiquitination"/>
    <property type="evidence" value="ECO:0007669"/>
    <property type="project" value="TreeGrafter"/>
</dbReference>
<comment type="caution">
    <text evidence="8">The sequence shown here is derived from an EMBL/GenBank/DDBJ whole genome shotgun (WGS) entry which is preliminary data.</text>
</comment>
<dbReference type="Gene3D" id="3.90.70.80">
    <property type="match status" value="1"/>
</dbReference>
<dbReference type="AlphaFoldDB" id="A0AAN7KBU9"/>
<dbReference type="EMBL" id="JAXIOK010000010">
    <property type="protein sequence ID" value="KAK4760240.1"/>
    <property type="molecule type" value="Genomic_DNA"/>
</dbReference>
<gene>
    <name evidence="8" type="ORF">SAY87_005133</name>
</gene>
<keyword evidence="4" id="KW-0833">Ubl conjugation pathway</keyword>
<evidence type="ECO:0000256" key="3">
    <source>
        <dbReference type="ARBA" id="ARBA00012759"/>
    </source>
</evidence>
<name>A0AAN7KBU9_9MYRT</name>
<evidence type="ECO:0000259" key="7">
    <source>
        <dbReference type="PROSITE" id="PS50802"/>
    </source>
</evidence>
<evidence type="ECO:0000256" key="6">
    <source>
        <dbReference type="SAM" id="MobiDB-lite"/>
    </source>
</evidence>
<evidence type="ECO:0000256" key="1">
    <source>
        <dbReference type="ARBA" id="ARBA00000707"/>
    </source>
</evidence>
<organism evidence="8 9">
    <name type="scientific">Trapa incisa</name>
    <dbReference type="NCBI Taxonomy" id="236973"/>
    <lineage>
        <taxon>Eukaryota</taxon>
        <taxon>Viridiplantae</taxon>
        <taxon>Streptophyta</taxon>
        <taxon>Embryophyta</taxon>
        <taxon>Tracheophyta</taxon>
        <taxon>Spermatophyta</taxon>
        <taxon>Magnoliopsida</taxon>
        <taxon>eudicotyledons</taxon>
        <taxon>Gunneridae</taxon>
        <taxon>Pentapetalae</taxon>
        <taxon>rosids</taxon>
        <taxon>malvids</taxon>
        <taxon>Myrtales</taxon>
        <taxon>Lythraceae</taxon>
        <taxon>Trapa</taxon>
    </lineage>
</organism>
<dbReference type="PROSITE" id="PS50802">
    <property type="entry name" value="OTU"/>
    <property type="match status" value="1"/>
</dbReference>
<evidence type="ECO:0000256" key="2">
    <source>
        <dbReference type="ARBA" id="ARBA00010407"/>
    </source>
</evidence>
<dbReference type="InterPro" id="IPR050704">
    <property type="entry name" value="Peptidase_C85-like"/>
</dbReference>
<feature type="region of interest" description="Disordered" evidence="6">
    <location>
        <begin position="35"/>
        <end position="60"/>
    </location>
</feature>
<accession>A0AAN7KBU9</accession>
<dbReference type="CDD" id="cd22751">
    <property type="entry name" value="OTU_plant_OTU9-like"/>
    <property type="match status" value="1"/>
</dbReference>
<comment type="catalytic activity">
    <reaction evidence="1">
        <text>Thiol-dependent hydrolysis of ester, thioester, amide, peptide and isopeptide bonds formed by the C-terminal Gly of ubiquitin (a 76-residue protein attached to proteins as an intracellular targeting signal).</text>
        <dbReference type="EC" id="3.4.19.12"/>
    </reaction>
</comment>
<keyword evidence="5" id="KW-0378">Hydrolase</keyword>
<proteinExistence type="inferred from homology"/>
<dbReference type="FunFam" id="3.90.70.80:FF:000001">
    <property type="entry name" value="OTU domain-containing protein"/>
    <property type="match status" value="1"/>
</dbReference>
<dbReference type="Pfam" id="PF02338">
    <property type="entry name" value="OTU"/>
    <property type="match status" value="1"/>
</dbReference>
<evidence type="ECO:0000313" key="8">
    <source>
        <dbReference type="EMBL" id="KAK4760240.1"/>
    </source>
</evidence>